<gene>
    <name evidence="1" type="ORF">LCGC14_2195820</name>
</gene>
<dbReference type="AlphaFoldDB" id="A0A0F9DIC4"/>
<name>A0A0F9DIC4_9ZZZZ</name>
<accession>A0A0F9DIC4</accession>
<proteinExistence type="predicted"/>
<reference evidence="1" key="1">
    <citation type="journal article" date="2015" name="Nature">
        <title>Complex archaea that bridge the gap between prokaryotes and eukaryotes.</title>
        <authorList>
            <person name="Spang A."/>
            <person name="Saw J.H."/>
            <person name="Jorgensen S.L."/>
            <person name="Zaremba-Niedzwiedzka K."/>
            <person name="Martijn J."/>
            <person name="Lind A.E."/>
            <person name="van Eijk R."/>
            <person name="Schleper C."/>
            <person name="Guy L."/>
            <person name="Ettema T.J."/>
        </authorList>
    </citation>
    <scope>NUCLEOTIDE SEQUENCE</scope>
</reference>
<sequence>MAEANYHGKFSLAYWKPSGGAFALIVNQVEWNFAGVAGTAESSVKHLTQHGKTRLLGFKGATATVTCHLPGDKAIDEGDVGSLELLRIATNAGGGYSLGTVGTDGAICTGVELGVDKEGTESIVYTFTAKGAVINTVTQGT</sequence>
<evidence type="ECO:0000313" key="1">
    <source>
        <dbReference type="EMBL" id="KKL61389.1"/>
    </source>
</evidence>
<dbReference type="EMBL" id="LAZR01028836">
    <property type="protein sequence ID" value="KKL61389.1"/>
    <property type="molecule type" value="Genomic_DNA"/>
</dbReference>
<protein>
    <submittedName>
        <fullName evidence="1">Uncharacterized protein</fullName>
    </submittedName>
</protein>
<comment type="caution">
    <text evidence="1">The sequence shown here is derived from an EMBL/GenBank/DDBJ whole genome shotgun (WGS) entry which is preliminary data.</text>
</comment>
<organism evidence="1">
    <name type="scientific">marine sediment metagenome</name>
    <dbReference type="NCBI Taxonomy" id="412755"/>
    <lineage>
        <taxon>unclassified sequences</taxon>
        <taxon>metagenomes</taxon>
        <taxon>ecological metagenomes</taxon>
    </lineage>
</organism>